<name>A0A087THG7_STEMI</name>
<dbReference type="Proteomes" id="UP000054359">
    <property type="component" value="Unassembled WGS sequence"/>
</dbReference>
<gene>
    <name evidence="1" type="ORF">X975_25395</name>
</gene>
<keyword evidence="2" id="KW-1185">Reference proteome</keyword>
<organism evidence="1 2">
    <name type="scientific">Stegodyphus mimosarum</name>
    <name type="common">African social velvet spider</name>
    <dbReference type="NCBI Taxonomy" id="407821"/>
    <lineage>
        <taxon>Eukaryota</taxon>
        <taxon>Metazoa</taxon>
        <taxon>Ecdysozoa</taxon>
        <taxon>Arthropoda</taxon>
        <taxon>Chelicerata</taxon>
        <taxon>Arachnida</taxon>
        <taxon>Araneae</taxon>
        <taxon>Araneomorphae</taxon>
        <taxon>Entelegynae</taxon>
        <taxon>Eresoidea</taxon>
        <taxon>Eresidae</taxon>
        <taxon>Stegodyphus</taxon>
    </lineage>
</organism>
<evidence type="ECO:0000313" key="2">
    <source>
        <dbReference type="Proteomes" id="UP000054359"/>
    </source>
</evidence>
<feature type="non-terminal residue" evidence="1">
    <location>
        <position position="908"/>
    </location>
</feature>
<dbReference type="OrthoDB" id="6429329at2759"/>
<dbReference type="AlphaFoldDB" id="A0A087THG7"/>
<protein>
    <recommendedName>
        <fullName evidence="3">Apolipophorin</fullName>
    </recommendedName>
</protein>
<accession>A0A087THG7</accession>
<evidence type="ECO:0000313" key="1">
    <source>
        <dbReference type="EMBL" id="KFM64556.1"/>
    </source>
</evidence>
<evidence type="ECO:0008006" key="3">
    <source>
        <dbReference type="Google" id="ProtNLM"/>
    </source>
</evidence>
<sequence>MSSDVKIKSPFWNTQVLLDAEKQTKQTQTLSTSVAVHYQKDRLQKQTIKLAGKLQRNSNKVNTYVQFETTQYPAANLNLNWNFQGKLRETMKNDITLKYGRNPERAYINVLQSSRLDGWRNGEFQLSVKAPQLGIDNDVKVSRVLEPQNIKMEANIRYKADKHIKTLVNLEKVSEAPVQIKVNAELEYPGRKLKLQDEIVEISPNAYQGDLVLQWQQDKQAELKYNYQNLNKESKYHQEIEASLRLPNRQNQIKGKSTFRFMQDSLYLENQLILSRNSQYLVRTHLKRTGVSHMDLKAPEIDAKLKLINDDERKAAAVDVKLKTRRPRHITATVGLDLGQKKKVEIEATLDADRRPYKKFYVSAEVEKTQSRSGYLYKYSNKLEYSDILNIQFSGSSDLAVLGKHEVSLDAAVRNLDPIKLNIRQELTKQSIKTSIKISKRNIDKALIELEGAFQKRSKETELSTRFSLKALDSSFETKELEFKYLFSRTSSSSSMKSEMRLQRSPSKVYAGEIEYDMKSSSFQLKASAQTPHIRFEKQAFSISFQRSNSAMLSIVQVQLPNRKEMSISSDVRKTRYGLTVISVLSSPFEAVRNAKVLLSLDSQAAKNSLMTYVDVNEKRVYDMELSKTVSSQGTEMDAQIKIPSRKFQSVSLNIRRAGDSFMSSCNLELEKNKPVSLEVSIKKGTLIPVEAKISLQYAASPQKVLTLEIQPEGKNAAIRLYNEDRKIDAMVKFLKEKTGSEEKYGYEWRYKSKADTKRGGVAVVFSQRRRGIPMNVDFLYYTTNTDLRISGRSVRSSREAPEFSVNIVSKGEILSEINIRTEEKCAEIEIQRRGPFIKSQLCINKRGSESLKLISLTALYRERNVLDFSVDVDFEKPRIAKIALNWNKDYILRVLEELKNIAKFFYD</sequence>
<reference evidence="1 2" key="1">
    <citation type="submission" date="2013-11" db="EMBL/GenBank/DDBJ databases">
        <title>Genome sequencing of Stegodyphus mimosarum.</title>
        <authorList>
            <person name="Bechsgaard J."/>
        </authorList>
    </citation>
    <scope>NUCLEOTIDE SEQUENCE [LARGE SCALE GENOMIC DNA]</scope>
</reference>
<proteinExistence type="predicted"/>
<dbReference type="EMBL" id="KK115249">
    <property type="protein sequence ID" value="KFM64556.1"/>
    <property type="molecule type" value="Genomic_DNA"/>
</dbReference>